<accession>A0A5E6MFZ4</accession>
<dbReference type="AlphaFoldDB" id="A0A5E6MFZ4"/>
<organism evidence="1 2">
    <name type="scientific">Methylacidimicrobium cyclopophantes</name>
    <dbReference type="NCBI Taxonomy" id="1041766"/>
    <lineage>
        <taxon>Bacteria</taxon>
        <taxon>Pseudomonadati</taxon>
        <taxon>Verrucomicrobiota</taxon>
        <taxon>Methylacidimicrobium</taxon>
    </lineage>
</organism>
<gene>
    <name evidence="1" type="ORF">MAMC_01890</name>
</gene>
<keyword evidence="2" id="KW-1185">Reference proteome</keyword>
<name>A0A5E6MFZ4_9BACT</name>
<reference evidence="1" key="1">
    <citation type="submission" date="2019-09" db="EMBL/GenBank/DDBJ databases">
        <authorList>
            <person name="Cremers G."/>
        </authorList>
    </citation>
    <scope>NUCLEOTIDE SEQUENCE [LARGE SCALE GENOMIC DNA]</scope>
    <source>
        <strain evidence="1">3B</strain>
    </source>
</reference>
<dbReference type="Proteomes" id="UP000381693">
    <property type="component" value="Unassembled WGS sequence"/>
</dbReference>
<proteinExistence type="predicted"/>
<sequence length="220" mass="24634">MGSPMRGLCPALWPKESRSDRQTLRRFRLGRRGALLLGWFSIFLPMGVGAALPGGSSSISARDAFGREVVLNAPGYVTVVLSSTERTQQATRRAAGALDRFQTIPTFRLIVLVDLHDSVAAWMPGYVSHRMQEDLCREAARLQMLRAKDGKRTGWRPFVCAVPDFNGRTVRSLGWRGDRGRLKATIYDRRGVELARWNNLEPKEYPKIEALVAHALRGES</sequence>
<protein>
    <submittedName>
        <fullName evidence="1">Uncharacterized protein</fullName>
    </submittedName>
</protein>
<evidence type="ECO:0000313" key="2">
    <source>
        <dbReference type="Proteomes" id="UP000381693"/>
    </source>
</evidence>
<evidence type="ECO:0000313" key="1">
    <source>
        <dbReference type="EMBL" id="VVM07932.1"/>
    </source>
</evidence>
<comment type="caution">
    <text evidence="1">The sequence shown here is derived from an EMBL/GenBank/DDBJ whole genome shotgun (WGS) entry which is preliminary data.</text>
</comment>
<dbReference type="EMBL" id="CABFUZ020000212">
    <property type="protein sequence ID" value="VVM07932.1"/>
    <property type="molecule type" value="Genomic_DNA"/>
</dbReference>